<dbReference type="InterPro" id="IPR009816">
    <property type="entry name" value="SPATS2-like"/>
</dbReference>
<feature type="region of interest" description="Disordered" evidence="1">
    <location>
        <begin position="41"/>
        <end position="152"/>
    </location>
</feature>
<evidence type="ECO:0007829" key="5">
    <source>
        <dbReference type="PeptideAtlas" id="A0A498NA43"/>
    </source>
</evidence>
<dbReference type="EMBL" id="QBIY01013302">
    <property type="protein sequence ID" value="RXN08631.1"/>
    <property type="molecule type" value="Genomic_DNA"/>
</dbReference>
<evidence type="ECO:0000313" key="3">
    <source>
        <dbReference type="EMBL" id="RXN28604.1"/>
    </source>
</evidence>
<dbReference type="Pfam" id="PF07139">
    <property type="entry name" value="SPATS2-like"/>
    <property type="match status" value="1"/>
</dbReference>
<comment type="caution">
    <text evidence="3">The sequence shown here is derived from an EMBL/GenBank/DDBJ whole genome shotgun (WGS) entry which is preliminary data.</text>
</comment>
<sequence>MHISLQHFVSERKYDEDLGKAVKFSHDLEPLKCSIMSFGSGSVPAKAPPPPELQHQASAYTGRPSVPHKQIFQGNRRIVHGYQGNQRYNGNAHPERNPGRSGYRYQGERGHQSDLNSQPSNSARGSSHSSGYRSDRAAHNGLPQRQPRTHGP</sequence>
<evidence type="ECO:0000313" key="2">
    <source>
        <dbReference type="EMBL" id="RXN08631.1"/>
    </source>
</evidence>
<dbReference type="EMBL" id="QBIY01011857">
    <property type="protein sequence ID" value="RXN28604.1"/>
    <property type="molecule type" value="Genomic_DNA"/>
</dbReference>
<reference evidence="3 4" key="1">
    <citation type="submission" date="2018-03" db="EMBL/GenBank/DDBJ databases">
        <title>Draft genome sequence of Rohu Carp (Labeo rohita).</title>
        <authorList>
            <person name="Das P."/>
            <person name="Kushwaha B."/>
            <person name="Joshi C.G."/>
            <person name="Kumar D."/>
            <person name="Nagpure N.S."/>
            <person name="Sahoo L."/>
            <person name="Das S.P."/>
            <person name="Bit A."/>
            <person name="Patnaik S."/>
            <person name="Meher P.K."/>
            <person name="Jayasankar P."/>
            <person name="Koringa P.G."/>
            <person name="Patel N.V."/>
            <person name="Hinsu A.T."/>
            <person name="Kumar R."/>
            <person name="Pandey M."/>
            <person name="Agarwal S."/>
            <person name="Srivastava S."/>
            <person name="Singh M."/>
            <person name="Iquebal M.A."/>
            <person name="Jaiswal S."/>
            <person name="Angadi U.B."/>
            <person name="Kumar N."/>
            <person name="Raza M."/>
            <person name="Shah T.M."/>
            <person name="Rai A."/>
            <person name="Jena J.K."/>
        </authorList>
    </citation>
    <scope>NUCLEOTIDE SEQUENCE [LARGE SCALE GENOMIC DNA]</scope>
    <source>
        <strain evidence="3">DASCIFA01</strain>
        <tissue evidence="3">Testis</tissue>
    </source>
</reference>
<organism evidence="3 4">
    <name type="scientific">Labeo rohita</name>
    <name type="common">Indian major carp</name>
    <name type="synonym">Cyprinus rohita</name>
    <dbReference type="NCBI Taxonomy" id="84645"/>
    <lineage>
        <taxon>Eukaryota</taxon>
        <taxon>Metazoa</taxon>
        <taxon>Chordata</taxon>
        <taxon>Craniata</taxon>
        <taxon>Vertebrata</taxon>
        <taxon>Euteleostomi</taxon>
        <taxon>Actinopterygii</taxon>
        <taxon>Neopterygii</taxon>
        <taxon>Teleostei</taxon>
        <taxon>Ostariophysi</taxon>
        <taxon>Cypriniformes</taxon>
        <taxon>Cyprinidae</taxon>
        <taxon>Labeoninae</taxon>
        <taxon>Labeonini</taxon>
        <taxon>Labeo</taxon>
    </lineage>
</organism>
<keyword evidence="4" id="KW-1185">Reference proteome</keyword>
<gene>
    <name evidence="3" type="ORF">ROHU_019205</name>
    <name evidence="2" type="ORF">ROHU_031688</name>
</gene>
<proteinExistence type="evidence at protein level"/>
<accession>A0A498NA43</accession>
<protein>
    <submittedName>
        <fullName evidence="3">Spermatogenesis-associated serine-rich 2-like protein</fullName>
    </submittedName>
</protein>
<name>A0A498NA43_LABRO</name>
<evidence type="ECO:0000313" key="4">
    <source>
        <dbReference type="Proteomes" id="UP000290572"/>
    </source>
</evidence>
<evidence type="ECO:0000256" key="1">
    <source>
        <dbReference type="SAM" id="MobiDB-lite"/>
    </source>
</evidence>
<keyword evidence="5" id="KW-1267">Proteomics identification</keyword>
<dbReference type="AlphaFoldDB" id="A0A498NA43"/>
<dbReference type="Proteomes" id="UP000290572">
    <property type="component" value="Unassembled WGS sequence"/>
</dbReference>
<feature type="compositionally biased region" description="Low complexity" evidence="1">
    <location>
        <begin position="120"/>
        <end position="132"/>
    </location>
</feature>